<evidence type="ECO:0000256" key="7">
    <source>
        <dbReference type="ARBA" id="ARBA00022801"/>
    </source>
</evidence>
<protein>
    <submittedName>
        <fullName evidence="14">Carboxypeptidase B2-like</fullName>
    </submittedName>
</protein>
<keyword evidence="7" id="KW-0378">Hydrolase</keyword>
<dbReference type="CDD" id="cd06246">
    <property type="entry name" value="M14_CPB2"/>
    <property type="match status" value="1"/>
</dbReference>
<evidence type="ECO:0000256" key="10">
    <source>
        <dbReference type="ARBA" id="ARBA00023157"/>
    </source>
</evidence>
<accession>A0AAD8DGJ5</accession>
<reference evidence="14" key="1">
    <citation type="submission" date="2022-02" db="EMBL/GenBank/DDBJ databases">
        <title>Atlantic sturgeon de novo genome assembly.</title>
        <authorList>
            <person name="Stock M."/>
            <person name="Klopp C."/>
            <person name="Guiguen Y."/>
            <person name="Cabau C."/>
            <person name="Parinello H."/>
            <person name="Santidrian Yebra-Pimentel E."/>
            <person name="Kuhl H."/>
            <person name="Dirks R.P."/>
            <person name="Guessner J."/>
            <person name="Wuertz S."/>
            <person name="Du K."/>
            <person name="Schartl M."/>
        </authorList>
    </citation>
    <scope>NUCLEOTIDE SEQUENCE</scope>
    <source>
        <strain evidence="14">STURGEONOMICS-FGT-2020</strain>
        <tissue evidence="14">Whole blood</tissue>
    </source>
</reference>
<evidence type="ECO:0000313" key="14">
    <source>
        <dbReference type="EMBL" id="KAK1169722.1"/>
    </source>
</evidence>
<evidence type="ECO:0000256" key="4">
    <source>
        <dbReference type="ARBA" id="ARBA00022670"/>
    </source>
</evidence>
<evidence type="ECO:0000313" key="15">
    <source>
        <dbReference type="Proteomes" id="UP001230051"/>
    </source>
</evidence>
<dbReference type="EMBL" id="JAGXEW010000007">
    <property type="protein sequence ID" value="KAK1169722.1"/>
    <property type="molecule type" value="Genomic_DNA"/>
</dbReference>
<comment type="similarity">
    <text evidence="2 11">Belongs to the peptidase M14 family.</text>
</comment>
<proteinExistence type="inferred from homology"/>
<evidence type="ECO:0000256" key="3">
    <source>
        <dbReference type="ARBA" id="ARBA00022645"/>
    </source>
</evidence>
<sequence length="424" mass="48981">MKMKLPFLIALLASIYIEDGTFVSISDQVFSITPGTDEEVEIIKNLTSKDEIELCHPDSAHNIKMNSDVHLYMNISDLDFVKDLLHKNGIKYKVMVENAQELIEMQTNKESIGPRSFTGSFYEQYHPLEEIYSWINKISHEHPDMLEIILIGSSFEKRPLYVLKLTGRRNSPKRAMWIDCGIHSREWISPAFCIWFVQNAIDSYNKNPEITQMLDNMEIYVLPVMNADGYVYTWTTRRMWRKNRSRYEGNNCVGTDLNRNFDAGWCTKGASHDPCDNTYCGPYPESEPEVSAVAKFLREKKDSMKLYFTIHSYGQMLLFPYSYSYNQAPNHDELQHLADEATQKIQRYYRTRYSSGPGATTIYLAPGGSDDWAYDLGIKYSFTIELRDTGRYGFLLPPQLIQPTCLEVLTAIKTITSHVIKNTE</sequence>
<keyword evidence="6 12" id="KW-0732">Signal</keyword>
<dbReference type="InterPro" id="IPR036990">
    <property type="entry name" value="M14A-like_propep"/>
</dbReference>
<feature type="domain" description="Peptidase M14" evidence="13">
    <location>
        <begin position="124"/>
        <end position="419"/>
    </location>
</feature>
<dbReference type="GO" id="GO:0042730">
    <property type="term" value="P:fibrinolysis"/>
    <property type="evidence" value="ECO:0007669"/>
    <property type="project" value="InterPro"/>
</dbReference>
<comment type="caution">
    <text evidence="14">The sequence shown here is derived from an EMBL/GenBank/DDBJ whole genome shotgun (WGS) entry which is preliminary data.</text>
</comment>
<dbReference type="Proteomes" id="UP001230051">
    <property type="component" value="Unassembled WGS sequence"/>
</dbReference>
<dbReference type="AlphaFoldDB" id="A0AAD8DGJ5"/>
<evidence type="ECO:0000256" key="2">
    <source>
        <dbReference type="ARBA" id="ARBA00005988"/>
    </source>
</evidence>
<dbReference type="InterPro" id="IPR000834">
    <property type="entry name" value="Peptidase_M14"/>
</dbReference>
<evidence type="ECO:0000256" key="9">
    <source>
        <dbReference type="ARBA" id="ARBA00023049"/>
    </source>
</evidence>
<evidence type="ECO:0000256" key="8">
    <source>
        <dbReference type="ARBA" id="ARBA00022833"/>
    </source>
</evidence>
<feature type="active site" description="Proton donor/acceptor" evidence="11">
    <location>
        <position position="385"/>
    </location>
</feature>
<keyword evidence="15" id="KW-1185">Reference proteome</keyword>
<keyword evidence="5" id="KW-0479">Metal-binding</keyword>
<feature type="signal peptide" evidence="12">
    <location>
        <begin position="1"/>
        <end position="20"/>
    </location>
</feature>
<feature type="chain" id="PRO_5041922887" evidence="12">
    <location>
        <begin position="21"/>
        <end position="424"/>
    </location>
</feature>
<organism evidence="14 15">
    <name type="scientific">Acipenser oxyrinchus oxyrinchus</name>
    <dbReference type="NCBI Taxonomy" id="40147"/>
    <lineage>
        <taxon>Eukaryota</taxon>
        <taxon>Metazoa</taxon>
        <taxon>Chordata</taxon>
        <taxon>Craniata</taxon>
        <taxon>Vertebrata</taxon>
        <taxon>Euteleostomi</taxon>
        <taxon>Actinopterygii</taxon>
        <taxon>Chondrostei</taxon>
        <taxon>Acipenseriformes</taxon>
        <taxon>Acipenseridae</taxon>
        <taxon>Acipenser</taxon>
    </lineage>
</organism>
<dbReference type="GO" id="GO:0004181">
    <property type="term" value="F:metallocarboxypeptidase activity"/>
    <property type="evidence" value="ECO:0007669"/>
    <property type="project" value="InterPro"/>
</dbReference>
<name>A0AAD8DGJ5_ACIOX</name>
<dbReference type="PANTHER" id="PTHR11705:SF17">
    <property type="entry name" value="CARBOXYPEPTIDASE B2"/>
    <property type="match status" value="1"/>
</dbReference>
<keyword evidence="8" id="KW-0862">Zinc</keyword>
<keyword evidence="10" id="KW-1015">Disulfide bond</keyword>
<dbReference type="InterPro" id="IPR003146">
    <property type="entry name" value="M14A_act_pep"/>
</dbReference>
<evidence type="ECO:0000256" key="1">
    <source>
        <dbReference type="ARBA" id="ARBA00001947"/>
    </source>
</evidence>
<evidence type="ECO:0000259" key="13">
    <source>
        <dbReference type="PROSITE" id="PS52035"/>
    </source>
</evidence>
<dbReference type="Gene3D" id="3.30.70.340">
    <property type="entry name" value="Metallocarboxypeptidase-like"/>
    <property type="match status" value="1"/>
</dbReference>
<evidence type="ECO:0000256" key="11">
    <source>
        <dbReference type="PROSITE-ProRule" id="PRU01379"/>
    </source>
</evidence>
<evidence type="ECO:0000256" key="12">
    <source>
        <dbReference type="SAM" id="SignalP"/>
    </source>
</evidence>
<evidence type="ECO:0000256" key="5">
    <source>
        <dbReference type="ARBA" id="ARBA00022723"/>
    </source>
</evidence>
<dbReference type="PANTHER" id="PTHR11705">
    <property type="entry name" value="PROTEASE FAMILY M14 CARBOXYPEPTIDASE A,B"/>
    <property type="match status" value="1"/>
</dbReference>
<dbReference type="SUPFAM" id="SSF54897">
    <property type="entry name" value="Protease propeptides/inhibitors"/>
    <property type="match status" value="1"/>
</dbReference>
<gene>
    <name evidence="14" type="primary">Cpb2</name>
    <name evidence="14" type="ORF">AOXY_G8587</name>
</gene>
<evidence type="ECO:0000256" key="6">
    <source>
        <dbReference type="ARBA" id="ARBA00022729"/>
    </source>
</evidence>
<dbReference type="InterPro" id="IPR033849">
    <property type="entry name" value="CPB2"/>
</dbReference>
<comment type="cofactor">
    <cofactor evidence="1">
        <name>Zn(2+)</name>
        <dbReference type="ChEBI" id="CHEBI:29105"/>
    </cofactor>
</comment>
<dbReference type="Pfam" id="PF02244">
    <property type="entry name" value="Propep_M14"/>
    <property type="match status" value="1"/>
</dbReference>
<dbReference type="SUPFAM" id="SSF53187">
    <property type="entry name" value="Zn-dependent exopeptidases"/>
    <property type="match status" value="1"/>
</dbReference>
<dbReference type="SMART" id="SM00631">
    <property type="entry name" value="Zn_pept"/>
    <property type="match status" value="1"/>
</dbReference>
<keyword evidence="3 14" id="KW-0121">Carboxypeptidase</keyword>
<dbReference type="PRINTS" id="PR00765">
    <property type="entry name" value="CRBOXYPTASEA"/>
</dbReference>
<dbReference type="PROSITE" id="PS52035">
    <property type="entry name" value="PEPTIDASE_M14"/>
    <property type="match status" value="1"/>
</dbReference>
<dbReference type="GO" id="GO:0006508">
    <property type="term" value="P:proteolysis"/>
    <property type="evidence" value="ECO:0007669"/>
    <property type="project" value="UniProtKB-KW"/>
</dbReference>
<dbReference type="FunFam" id="3.40.630.10:FF:000001">
    <property type="entry name" value="Carboxypeptidase B"/>
    <property type="match status" value="1"/>
</dbReference>
<dbReference type="Pfam" id="PF00246">
    <property type="entry name" value="Peptidase_M14"/>
    <property type="match status" value="1"/>
</dbReference>
<dbReference type="GO" id="GO:0005615">
    <property type="term" value="C:extracellular space"/>
    <property type="evidence" value="ECO:0007669"/>
    <property type="project" value="TreeGrafter"/>
</dbReference>
<dbReference type="GO" id="GO:0008270">
    <property type="term" value="F:zinc ion binding"/>
    <property type="evidence" value="ECO:0007669"/>
    <property type="project" value="InterPro"/>
</dbReference>
<keyword evidence="9" id="KW-0482">Metalloprotease</keyword>
<dbReference type="Gene3D" id="3.40.630.10">
    <property type="entry name" value="Zn peptidases"/>
    <property type="match status" value="1"/>
</dbReference>
<keyword evidence="4" id="KW-0645">Protease</keyword>